<keyword evidence="10" id="KW-0479">Metal-binding</keyword>
<dbReference type="PANTHER" id="PTHR43721:SF22">
    <property type="entry name" value="ELONGATION FACTOR TU, MITOCHONDRIAL"/>
    <property type="match status" value="1"/>
</dbReference>
<comment type="subunit">
    <text evidence="10">Monomer.</text>
</comment>
<dbReference type="CDD" id="cd03697">
    <property type="entry name" value="EFTU_II"/>
    <property type="match status" value="1"/>
</dbReference>
<comment type="catalytic activity">
    <reaction evidence="10">
        <text>GTP + H2O = GDP + phosphate + H(+)</text>
        <dbReference type="Rhea" id="RHEA:19669"/>
        <dbReference type="ChEBI" id="CHEBI:15377"/>
        <dbReference type="ChEBI" id="CHEBI:15378"/>
        <dbReference type="ChEBI" id="CHEBI:37565"/>
        <dbReference type="ChEBI" id="CHEBI:43474"/>
        <dbReference type="ChEBI" id="CHEBI:58189"/>
        <dbReference type="EC" id="3.6.5.3"/>
    </reaction>
</comment>
<dbReference type="InterPro" id="IPR004160">
    <property type="entry name" value="Transl_elong_EFTu/EF1A_C"/>
</dbReference>
<dbReference type="CDD" id="cd03707">
    <property type="entry name" value="EFTU_III"/>
    <property type="match status" value="1"/>
</dbReference>
<comment type="function">
    <text evidence="10">GTP hydrolase that promotes the GTP-dependent binding of aminoacyl-tRNA to the A-site of ribosomes during protein biosynthesis.</text>
</comment>
<dbReference type="RefSeq" id="WP_013176382.1">
    <property type="nucleotide sequence ID" value="NC_014220.1"/>
</dbReference>
<keyword evidence="2 10" id="KW-0963">Cytoplasm</keyword>
<dbReference type="eggNOG" id="COG0050">
    <property type="taxonomic scope" value="Bacteria"/>
</dbReference>
<dbReference type="GO" id="GO:0003924">
    <property type="term" value="F:GTPase activity"/>
    <property type="evidence" value="ECO:0007669"/>
    <property type="project" value="UniProtKB-UniRule"/>
</dbReference>
<dbReference type="InterPro" id="IPR009000">
    <property type="entry name" value="Transl_B-barrel_sf"/>
</dbReference>
<gene>
    <name evidence="10" type="primary">tuf</name>
    <name evidence="12" type="ordered locus">Slip_2239</name>
</gene>
<dbReference type="NCBIfam" id="NF009372">
    <property type="entry name" value="PRK12735.1"/>
    <property type="match status" value="1"/>
</dbReference>
<dbReference type="STRING" id="643648.Slip_2239"/>
<keyword evidence="8 10" id="KW-0342">GTP-binding</keyword>
<dbReference type="Pfam" id="PF03144">
    <property type="entry name" value="GTP_EFTU_D2"/>
    <property type="match status" value="1"/>
</dbReference>
<evidence type="ECO:0000256" key="1">
    <source>
        <dbReference type="ARBA" id="ARBA00007249"/>
    </source>
</evidence>
<keyword evidence="7 10" id="KW-0648">Protein biosynthesis</keyword>
<proteinExistence type="inferred from homology"/>
<feature type="binding site" evidence="10">
    <location>
        <begin position="136"/>
        <end position="139"/>
    </location>
    <ligand>
        <name>GTP</name>
        <dbReference type="ChEBI" id="CHEBI:37565"/>
    </ligand>
</feature>
<evidence type="ECO:0000256" key="9">
    <source>
        <dbReference type="ARBA" id="ARBA00029554"/>
    </source>
</evidence>
<dbReference type="EC" id="3.6.5.3" evidence="10"/>
<dbReference type="NCBIfam" id="NF009373">
    <property type="entry name" value="PRK12736.1"/>
    <property type="match status" value="1"/>
</dbReference>
<dbReference type="FunFam" id="3.40.50.300:FF:000003">
    <property type="entry name" value="Elongation factor Tu"/>
    <property type="match status" value="1"/>
</dbReference>
<dbReference type="PROSITE" id="PS51722">
    <property type="entry name" value="G_TR_2"/>
    <property type="match status" value="1"/>
</dbReference>
<evidence type="ECO:0000256" key="3">
    <source>
        <dbReference type="ARBA" id="ARBA00022741"/>
    </source>
</evidence>
<dbReference type="SUPFAM" id="SSF52540">
    <property type="entry name" value="P-loop containing nucleoside triphosphate hydrolases"/>
    <property type="match status" value="1"/>
</dbReference>
<dbReference type="SUPFAM" id="SSF50465">
    <property type="entry name" value="EF-Tu/eEF-1alpha/eIF2-gamma C-terminal domain"/>
    <property type="match status" value="1"/>
</dbReference>
<dbReference type="Gene3D" id="2.40.30.10">
    <property type="entry name" value="Translation factors"/>
    <property type="match status" value="2"/>
</dbReference>
<evidence type="ECO:0000259" key="11">
    <source>
        <dbReference type="PROSITE" id="PS51722"/>
    </source>
</evidence>
<dbReference type="AlphaFoldDB" id="D7CJM5"/>
<dbReference type="SUPFAM" id="SSF50447">
    <property type="entry name" value="Translation proteins"/>
    <property type="match status" value="1"/>
</dbReference>
<dbReference type="InterPro" id="IPR027417">
    <property type="entry name" value="P-loop_NTPase"/>
</dbReference>
<dbReference type="OrthoDB" id="9804504at2"/>
<evidence type="ECO:0000313" key="13">
    <source>
        <dbReference type="Proteomes" id="UP000000378"/>
    </source>
</evidence>
<evidence type="ECO:0000256" key="10">
    <source>
        <dbReference type="HAMAP-Rule" id="MF_00118"/>
    </source>
</evidence>
<feature type="binding site" evidence="10">
    <location>
        <begin position="81"/>
        <end position="85"/>
    </location>
    <ligand>
        <name>GTP</name>
        <dbReference type="ChEBI" id="CHEBI:37565"/>
    </ligand>
</feature>
<dbReference type="Proteomes" id="UP000000378">
    <property type="component" value="Chromosome"/>
</dbReference>
<reference evidence="13" key="1">
    <citation type="journal article" date="2010" name="Stand. Genomic Sci.">
        <title>Complete genome sequence of Syntrophothermus lipocalidus type strain (TGB-C1T).</title>
        <authorList>
            <consortium name="US DOE Joint Genome Institute (JGI-PGF)"/>
            <person name="Djao O."/>
            <person name="Zhang X."/>
            <person name="Lucas S."/>
            <person name="Lapidus A."/>
            <person name="Glavina Del Rio T."/>
            <person name="Nolan M."/>
            <person name="Tice H."/>
            <person name="Cheng J."/>
            <person name="Han C."/>
            <person name="Tapia R."/>
            <person name="Goodwin L."/>
            <person name="Pitluck S."/>
            <person name="Liolios K."/>
            <person name="Ivanova N."/>
            <person name="Mavromatis K."/>
            <person name="Mikhailova N."/>
            <person name="Ovchinnikova G."/>
            <person name="Pati A."/>
            <person name="Brambilla E."/>
            <person name="Chen A."/>
            <person name="Palaniappan K."/>
            <person name="Land M."/>
            <person name="Hauser L."/>
            <person name="Chang Y."/>
            <person name="Jeffries C."/>
            <person name="Rohde M."/>
            <person name="Sikorski J."/>
            <person name="Spring S."/>
            <person name="Goker M."/>
            <person name="Detter J."/>
            <person name="Woyke T."/>
            <person name="Bristow J."/>
            <person name="Eisen J."/>
            <person name="Markowitz V."/>
            <person name="Hugenholtz P."/>
            <person name="Kyrpides N."/>
            <person name="Klenk H."/>
        </authorList>
    </citation>
    <scope>NUCLEOTIDE SEQUENCE [LARGE SCALE GENOMIC DNA]</scope>
    <source>
        <strain evidence="13">DSM 12680 / TGB-C1</strain>
    </source>
</reference>
<sequence>MAKAKFERTKPHVNVGTIGHIDHGKTTLTAAITVCLSKVGKAKATSYEEIDKAPEERERGITINTAHVEYETDKRHYAHVDCPGHADYIKNMITGAAQMDGAILVVSAADGPMPQTREHIILARQVQVPYIVVFMNKVDMVDDEELLELVEMEVRDLLNEYGFPGDDIPVVKGSALKALECGCGSRECEWCSKIWELMDAVDDYVPLPERDIDKPFLMPIEDVFTITGRGTVTTGRVERGTVKVGDEVEIIGLRDETRKTVVTGVEMFRKILDFAQAGDNIGTLLRGVDRKEVERGMVLAKPGSIKPHTKFNAEVYVLTKEEGGRHTPFFDGYRPQFYFRTTDVTGSIRLPEGVEMVMPGDNVQMTIELITPIAIEKGLRFAIREGGRTVGAGVVTSVIE</sequence>
<evidence type="ECO:0000256" key="5">
    <source>
        <dbReference type="ARBA" id="ARBA00022801"/>
    </source>
</evidence>
<dbReference type="Pfam" id="PF03143">
    <property type="entry name" value="GTP_EFTU_D3"/>
    <property type="match status" value="1"/>
</dbReference>
<dbReference type="KEGG" id="slp:Slip_2239"/>
<evidence type="ECO:0000256" key="2">
    <source>
        <dbReference type="ARBA" id="ARBA00022490"/>
    </source>
</evidence>
<accession>D7CJM5</accession>
<dbReference type="InterPro" id="IPR009001">
    <property type="entry name" value="Transl_elong_EF1A/Init_IF2_C"/>
</dbReference>
<dbReference type="InterPro" id="IPR031157">
    <property type="entry name" value="G_TR_CS"/>
</dbReference>
<evidence type="ECO:0000256" key="6">
    <source>
        <dbReference type="ARBA" id="ARBA00022842"/>
    </source>
</evidence>
<dbReference type="GO" id="GO:0000287">
    <property type="term" value="F:magnesium ion binding"/>
    <property type="evidence" value="ECO:0007669"/>
    <property type="project" value="UniProtKB-UniRule"/>
</dbReference>
<feature type="binding site" evidence="10">
    <location>
        <begin position="19"/>
        <end position="26"/>
    </location>
    <ligand>
        <name>GTP</name>
        <dbReference type="ChEBI" id="CHEBI:37565"/>
    </ligand>
</feature>
<organism evidence="12 13">
    <name type="scientific">Syntrophothermus lipocalidus (strain DSM 12680 / TGB-C1)</name>
    <dbReference type="NCBI Taxonomy" id="643648"/>
    <lineage>
        <taxon>Bacteria</taxon>
        <taxon>Bacillati</taxon>
        <taxon>Bacillota</taxon>
        <taxon>Clostridia</taxon>
        <taxon>Eubacteriales</taxon>
        <taxon>Syntrophomonadaceae</taxon>
        <taxon>Syntrophothermus</taxon>
    </lineage>
</organism>
<keyword evidence="13" id="KW-1185">Reference proteome</keyword>
<protein>
    <recommendedName>
        <fullName evidence="9 10">Elongation factor Tu</fullName>
        <shortName evidence="10">EF-Tu</shortName>
        <ecNumber evidence="10">3.6.5.3</ecNumber>
    </recommendedName>
</protein>
<dbReference type="InterPro" id="IPR033720">
    <property type="entry name" value="EFTU_2"/>
</dbReference>
<dbReference type="InterPro" id="IPR041709">
    <property type="entry name" value="EF-Tu_GTP-bd"/>
</dbReference>
<dbReference type="Pfam" id="PF00009">
    <property type="entry name" value="GTP_EFTU"/>
    <property type="match status" value="1"/>
</dbReference>
<feature type="domain" description="Tr-type G" evidence="11">
    <location>
        <begin position="10"/>
        <end position="209"/>
    </location>
</feature>
<keyword evidence="6 10" id="KW-0460">Magnesium</keyword>
<comment type="subcellular location">
    <subcellularLocation>
        <location evidence="10">Cytoplasm</location>
    </subcellularLocation>
</comment>
<dbReference type="InterPro" id="IPR005225">
    <property type="entry name" value="Small_GTP-bd"/>
</dbReference>
<keyword evidence="4 10" id="KW-0251">Elongation factor</keyword>
<dbReference type="EMBL" id="CP002048">
    <property type="protein sequence ID" value="ADI02980.1"/>
    <property type="molecule type" value="Genomic_DNA"/>
</dbReference>
<dbReference type="InterPro" id="IPR004541">
    <property type="entry name" value="Transl_elong_EFTu/EF1A_bac/org"/>
</dbReference>
<dbReference type="PRINTS" id="PR00315">
    <property type="entry name" value="ELONGATNFCT"/>
</dbReference>
<dbReference type="NCBIfam" id="NF000766">
    <property type="entry name" value="PRK00049.1"/>
    <property type="match status" value="1"/>
</dbReference>
<feature type="binding site" evidence="10">
    <location>
        <position position="26"/>
    </location>
    <ligand>
        <name>Mg(2+)</name>
        <dbReference type="ChEBI" id="CHEBI:18420"/>
    </ligand>
</feature>
<dbReference type="GO" id="GO:0003746">
    <property type="term" value="F:translation elongation factor activity"/>
    <property type="evidence" value="ECO:0007669"/>
    <property type="project" value="UniProtKB-UniRule"/>
</dbReference>
<name>D7CJM5_SYNLT</name>
<dbReference type="FunFam" id="2.40.30.10:FF:000001">
    <property type="entry name" value="Elongation factor Tu"/>
    <property type="match status" value="1"/>
</dbReference>
<dbReference type="GO" id="GO:0005525">
    <property type="term" value="F:GTP binding"/>
    <property type="evidence" value="ECO:0007669"/>
    <property type="project" value="UniProtKB-UniRule"/>
</dbReference>
<dbReference type="InterPro" id="IPR050055">
    <property type="entry name" value="EF-Tu_GTPase"/>
</dbReference>
<reference evidence="12 13" key="2">
    <citation type="journal article" date="2010" name="Stand. Genomic Sci.">
        <title>Complete genome sequence of Syntrophothermus lipocalidus type strain (TGB-C1).</title>
        <authorList>
            <person name="Djao O.D."/>
            <person name="Zhang X."/>
            <person name="Lucas S."/>
            <person name="Lapidus A."/>
            <person name="Del Rio T.G."/>
            <person name="Nolan M."/>
            <person name="Tice H."/>
            <person name="Cheng J.F."/>
            <person name="Han C."/>
            <person name="Tapia R."/>
            <person name="Goodwin L."/>
            <person name="Pitluck S."/>
            <person name="Liolios K."/>
            <person name="Ivanova N."/>
            <person name="Mavromatis K."/>
            <person name="Mikhailova N."/>
            <person name="Ovchinnikova G."/>
            <person name="Pati A."/>
            <person name="Brambilla E."/>
            <person name="Chen A."/>
            <person name="Palaniappan K."/>
            <person name="Land M."/>
            <person name="Hauser L."/>
            <person name="Chang Y.J."/>
            <person name="Jeffries C.D."/>
            <person name="Rohde M."/>
            <person name="Sikorski J."/>
            <person name="Spring S."/>
            <person name="Goker M."/>
            <person name="Detter J.C."/>
            <person name="Woyke T."/>
            <person name="Bristow J."/>
            <person name="Eisen J.A."/>
            <person name="Markowitz V."/>
            <person name="Hugenholtz P."/>
            <person name="Kyrpides N.C."/>
            <person name="Klenk H.P."/>
        </authorList>
    </citation>
    <scope>NUCLEOTIDE SEQUENCE [LARGE SCALE GENOMIC DNA]</scope>
    <source>
        <strain evidence="13">DSM 12680 / TGB-C1</strain>
    </source>
</reference>
<dbReference type="NCBIfam" id="TIGR00231">
    <property type="entry name" value="small_GTP"/>
    <property type="match status" value="1"/>
</dbReference>
<dbReference type="CDD" id="cd01884">
    <property type="entry name" value="EF_Tu"/>
    <property type="match status" value="1"/>
</dbReference>
<dbReference type="HAMAP" id="MF_00118_B">
    <property type="entry name" value="EF_Tu_B"/>
    <property type="match status" value="1"/>
</dbReference>
<dbReference type="InterPro" id="IPR004161">
    <property type="entry name" value="EFTu-like_2"/>
</dbReference>
<dbReference type="PANTHER" id="PTHR43721">
    <property type="entry name" value="ELONGATION FACTOR TU-RELATED"/>
    <property type="match status" value="1"/>
</dbReference>
<dbReference type="GO" id="GO:0005829">
    <property type="term" value="C:cytosol"/>
    <property type="evidence" value="ECO:0007669"/>
    <property type="project" value="TreeGrafter"/>
</dbReference>
<keyword evidence="3 10" id="KW-0547">Nucleotide-binding</keyword>
<evidence type="ECO:0000256" key="7">
    <source>
        <dbReference type="ARBA" id="ARBA00022917"/>
    </source>
</evidence>
<dbReference type="Gene3D" id="3.40.50.300">
    <property type="entry name" value="P-loop containing nucleotide triphosphate hydrolases"/>
    <property type="match status" value="1"/>
</dbReference>
<keyword evidence="5 10" id="KW-0378">Hydrolase</keyword>
<evidence type="ECO:0000256" key="4">
    <source>
        <dbReference type="ARBA" id="ARBA00022768"/>
    </source>
</evidence>
<dbReference type="NCBIfam" id="TIGR00485">
    <property type="entry name" value="EF-Tu"/>
    <property type="match status" value="1"/>
</dbReference>
<comment type="similarity">
    <text evidence="1 10">Belongs to the TRAFAC class translation factor GTPase superfamily. Classic translation factor GTPase family. EF-Tu/EF-1A subfamily.</text>
</comment>
<dbReference type="HOGENOM" id="CLU_007265_0_1_9"/>
<dbReference type="InterPro" id="IPR000795">
    <property type="entry name" value="T_Tr_GTP-bd_dom"/>
</dbReference>
<evidence type="ECO:0000256" key="8">
    <source>
        <dbReference type="ARBA" id="ARBA00023134"/>
    </source>
</evidence>
<dbReference type="PROSITE" id="PS00301">
    <property type="entry name" value="G_TR_1"/>
    <property type="match status" value="1"/>
</dbReference>
<evidence type="ECO:0000313" key="12">
    <source>
        <dbReference type="EMBL" id="ADI02980.1"/>
    </source>
</evidence>